<dbReference type="InterPro" id="IPR038056">
    <property type="entry name" value="YjbR-like_sf"/>
</dbReference>
<dbReference type="EMBL" id="JAAOZC010000001">
    <property type="protein sequence ID" value="NIJ07045.1"/>
    <property type="molecule type" value="Genomic_DNA"/>
</dbReference>
<evidence type="ECO:0000313" key="1">
    <source>
        <dbReference type="EMBL" id="NIJ07045.1"/>
    </source>
</evidence>
<gene>
    <name evidence="1" type="ORF">FHS31_000627</name>
</gene>
<dbReference type="SUPFAM" id="SSF142906">
    <property type="entry name" value="YjbR-like"/>
    <property type="match status" value="1"/>
</dbReference>
<proteinExistence type="predicted"/>
<sequence>MSPDPEADLVKLRAIALALPHAAEKLSHGQPVFFIEKGKLFAQYWHDHHHDDASAVMVKLSGIEEQEMLIDLDPELYYRPAYIGHSGWIAIRTDVMGTDWDMIADKVAASWRNVAPAKLLRE</sequence>
<comment type="caution">
    <text evidence="1">The sequence shown here is derived from an EMBL/GenBank/DDBJ whole genome shotgun (WGS) entry which is preliminary data.</text>
</comment>
<keyword evidence="2" id="KW-1185">Reference proteome</keyword>
<dbReference type="InterPro" id="IPR058532">
    <property type="entry name" value="YjbR/MT2646/Rv2570-like"/>
</dbReference>
<dbReference type="Gene3D" id="3.90.1150.30">
    <property type="match status" value="1"/>
</dbReference>
<evidence type="ECO:0000313" key="2">
    <source>
        <dbReference type="Proteomes" id="UP000727456"/>
    </source>
</evidence>
<dbReference type="Proteomes" id="UP000727456">
    <property type="component" value="Unassembled WGS sequence"/>
</dbReference>
<protein>
    <recommendedName>
        <fullName evidence="3">MmcQ/YjbR family DNA-binding protein</fullName>
    </recommendedName>
</protein>
<organism evidence="1 2">
    <name type="scientific">Sphingomonas vulcanisoli</name>
    <dbReference type="NCBI Taxonomy" id="1658060"/>
    <lineage>
        <taxon>Bacteria</taxon>
        <taxon>Pseudomonadati</taxon>
        <taxon>Pseudomonadota</taxon>
        <taxon>Alphaproteobacteria</taxon>
        <taxon>Sphingomonadales</taxon>
        <taxon>Sphingomonadaceae</taxon>
        <taxon>Sphingomonas</taxon>
    </lineage>
</organism>
<accession>A0ABX0TTF0</accession>
<evidence type="ECO:0008006" key="3">
    <source>
        <dbReference type="Google" id="ProtNLM"/>
    </source>
</evidence>
<reference evidence="1 2" key="1">
    <citation type="submission" date="2020-03" db="EMBL/GenBank/DDBJ databases">
        <title>Genomic Encyclopedia of Type Strains, Phase III (KMG-III): the genomes of soil and plant-associated and newly described type strains.</title>
        <authorList>
            <person name="Whitman W."/>
        </authorList>
    </citation>
    <scope>NUCLEOTIDE SEQUENCE [LARGE SCALE GENOMIC DNA]</scope>
    <source>
        <strain evidence="1 2">CECT 8804</strain>
    </source>
</reference>
<name>A0ABX0TTF0_9SPHN</name>
<dbReference type="RefSeq" id="WP_167071863.1">
    <property type="nucleotide sequence ID" value="NZ_JAAOZC010000001.1"/>
</dbReference>
<dbReference type="Pfam" id="PF04237">
    <property type="entry name" value="YjbR"/>
    <property type="match status" value="1"/>
</dbReference>